<gene>
    <name evidence="1" type="ORF">BZL30_3728</name>
</gene>
<comment type="caution">
    <text evidence="1">The sequence shown here is derived from an EMBL/GenBank/DDBJ whole genome shotgun (WGS) entry which is preliminary data.</text>
</comment>
<sequence length="49" mass="5636">MLWVMVFQSLGGRYSFTAKEVPSLKAKFTKWQDERKAAKKAKKDEAKTA</sequence>
<proteinExistence type="predicted"/>
<name>A0A1V3XAS6_MYCKA</name>
<protein>
    <submittedName>
        <fullName evidence="1">Uncharacterized protein</fullName>
    </submittedName>
</protein>
<evidence type="ECO:0000313" key="2">
    <source>
        <dbReference type="Proteomes" id="UP000189229"/>
    </source>
</evidence>
<organism evidence="1 2">
    <name type="scientific">Mycobacterium kansasii</name>
    <dbReference type="NCBI Taxonomy" id="1768"/>
    <lineage>
        <taxon>Bacteria</taxon>
        <taxon>Bacillati</taxon>
        <taxon>Actinomycetota</taxon>
        <taxon>Actinomycetes</taxon>
        <taxon>Mycobacteriales</taxon>
        <taxon>Mycobacteriaceae</taxon>
        <taxon>Mycobacterium</taxon>
    </lineage>
</organism>
<evidence type="ECO:0000313" key="1">
    <source>
        <dbReference type="EMBL" id="OOK76218.1"/>
    </source>
</evidence>
<dbReference type="EMBL" id="MVBM01000003">
    <property type="protein sequence ID" value="OOK76218.1"/>
    <property type="molecule type" value="Genomic_DNA"/>
</dbReference>
<dbReference type="AlphaFoldDB" id="A0A1V3XAS6"/>
<dbReference type="Proteomes" id="UP000189229">
    <property type="component" value="Unassembled WGS sequence"/>
</dbReference>
<accession>A0A1V3XAS6</accession>
<reference evidence="1 2" key="1">
    <citation type="submission" date="2017-02" db="EMBL/GenBank/DDBJ databases">
        <title>Complete genome sequences of Mycobacterium kansasii strains isolated from rhesus macaques.</title>
        <authorList>
            <person name="Panda A."/>
            <person name="Nagaraj S."/>
            <person name="Zhao X."/>
            <person name="Tettelin H."/>
            <person name="Detolla L.J."/>
        </authorList>
    </citation>
    <scope>NUCLEOTIDE SEQUENCE [LARGE SCALE GENOMIC DNA]</scope>
    <source>
        <strain evidence="1 2">11-3813</strain>
    </source>
</reference>